<dbReference type="InterPro" id="IPR005151">
    <property type="entry name" value="Tail-specific_protease"/>
</dbReference>
<dbReference type="InterPro" id="IPR029045">
    <property type="entry name" value="ClpP/crotonase-like_dom_sf"/>
</dbReference>
<dbReference type="GO" id="GO:0008236">
    <property type="term" value="F:serine-type peptidase activity"/>
    <property type="evidence" value="ECO:0007669"/>
    <property type="project" value="UniProtKB-KW"/>
</dbReference>
<dbReference type="EMBL" id="SDWJ01000002">
    <property type="protein sequence ID" value="MVZ98030.1"/>
    <property type="molecule type" value="Genomic_DNA"/>
</dbReference>
<feature type="signal peptide" evidence="6">
    <location>
        <begin position="1"/>
        <end position="20"/>
    </location>
</feature>
<keyword evidence="3 5" id="KW-0378">Hydrolase</keyword>
<organism evidence="8 9">
    <name type="scientific">Sphingorhabdus profundilacus</name>
    <dbReference type="NCBI Taxonomy" id="2509718"/>
    <lineage>
        <taxon>Bacteria</taxon>
        <taxon>Pseudomonadati</taxon>
        <taxon>Pseudomonadota</taxon>
        <taxon>Alphaproteobacteria</taxon>
        <taxon>Sphingomonadales</taxon>
        <taxon>Sphingomonadaceae</taxon>
        <taxon>Sphingorhabdus</taxon>
    </lineage>
</organism>
<dbReference type="GO" id="GO:0004175">
    <property type="term" value="F:endopeptidase activity"/>
    <property type="evidence" value="ECO:0007669"/>
    <property type="project" value="TreeGrafter"/>
</dbReference>
<dbReference type="PANTHER" id="PTHR32060:SF30">
    <property type="entry name" value="CARBOXY-TERMINAL PROCESSING PROTEASE CTPA"/>
    <property type="match status" value="1"/>
</dbReference>
<dbReference type="CDD" id="cd07560">
    <property type="entry name" value="Peptidase_S41_CPP"/>
    <property type="match status" value="1"/>
</dbReference>
<dbReference type="NCBIfam" id="TIGR00225">
    <property type="entry name" value="prc"/>
    <property type="match status" value="1"/>
</dbReference>
<dbReference type="Gene3D" id="3.30.750.44">
    <property type="match status" value="1"/>
</dbReference>
<evidence type="ECO:0000256" key="1">
    <source>
        <dbReference type="ARBA" id="ARBA00009179"/>
    </source>
</evidence>
<dbReference type="InterPro" id="IPR001478">
    <property type="entry name" value="PDZ"/>
</dbReference>
<dbReference type="InterPro" id="IPR055210">
    <property type="entry name" value="CtpA/B_N"/>
</dbReference>
<dbReference type="Pfam" id="PF17820">
    <property type="entry name" value="PDZ_6"/>
    <property type="match status" value="1"/>
</dbReference>
<dbReference type="Proteomes" id="UP000471147">
    <property type="component" value="Unassembled WGS sequence"/>
</dbReference>
<dbReference type="CDD" id="cd06782">
    <property type="entry name" value="cpPDZ_CPP-like"/>
    <property type="match status" value="1"/>
</dbReference>
<dbReference type="GO" id="GO:0030288">
    <property type="term" value="C:outer membrane-bounded periplasmic space"/>
    <property type="evidence" value="ECO:0007669"/>
    <property type="project" value="TreeGrafter"/>
</dbReference>
<evidence type="ECO:0000256" key="5">
    <source>
        <dbReference type="RuleBase" id="RU004404"/>
    </source>
</evidence>
<feature type="domain" description="PDZ" evidence="7">
    <location>
        <begin position="91"/>
        <end position="159"/>
    </location>
</feature>
<dbReference type="Pfam" id="PF22694">
    <property type="entry name" value="CtpB_N-like"/>
    <property type="match status" value="1"/>
</dbReference>
<dbReference type="PROSITE" id="PS50106">
    <property type="entry name" value="PDZ"/>
    <property type="match status" value="1"/>
</dbReference>
<dbReference type="InterPro" id="IPR041489">
    <property type="entry name" value="PDZ_6"/>
</dbReference>
<evidence type="ECO:0000313" key="9">
    <source>
        <dbReference type="Proteomes" id="UP000471147"/>
    </source>
</evidence>
<dbReference type="GO" id="GO:0007165">
    <property type="term" value="P:signal transduction"/>
    <property type="evidence" value="ECO:0007669"/>
    <property type="project" value="TreeGrafter"/>
</dbReference>
<dbReference type="Pfam" id="PF03572">
    <property type="entry name" value="Peptidase_S41"/>
    <property type="match status" value="1"/>
</dbReference>
<dbReference type="SMART" id="SM00228">
    <property type="entry name" value="PDZ"/>
    <property type="match status" value="1"/>
</dbReference>
<dbReference type="InterPro" id="IPR004447">
    <property type="entry name" value="Peptidase_S41A"/>
</dbReference>
<name>A0A6I4M1S3_9SPHN</name>
<evidence type="ECO:0000256" key="2">
    <source>
        <dbReference type="ARBA" id="ARBA00022670"/>
    </source>
</evidence>
<feature type="chain" id="PRO_5026105791" evidence="6">
    <location>
        <begin position="21"/>
        <end position="458"/>
    </location>
</feature>
<dbReference type="Gene3D" id="3.90.226.10">
    <property type="entry name" value="2-enoyl-CoA Hydratase, Chain A, domain 1"/>
    <property type="match status" value="1"/>
</dbReference>
<protein>
    <submittedName>
        <fullName evidence="8">S41 family peptidase</fullName>
    </submittedName>
</protein>
<dbReference type="SUPFAM" id="SSF52096">
    <property type="entry name" value="ClpP/crotonase"/>
    <property type="match status" value="1"/>
</dbReference>
<keyword evidence="2 5" id="KW-0645">Protease</keyword>
<gene>
    <name evidence="8" type="ORF">EUU23_09960</name>
</gene>
<evidence type="ECO:0000256" key="3">
    <source>
        <dbReference type="ARBA" id="ARBA00022801"/>
    </source>
</evidence>
<proteinExistence type="inferred from homology"/>
<dbReference type="InterPro" id="IPR036034">
    <property type="entry name" value="PDZ_sf"/>
</dbReference>
<comment type="similarity">
    <text evidence="1 5">Belongs to the peptidase S41A family.</text>
</comment>
<evidence type="ECO:0000256" key="6">
    <source>
        <dbReference type="SAM" id="SignalP"/>
    </source>
</evidence>
<keyword evidence="9" id="KW-1185">Reference proteome</keyword>
<evidence type="ECO:0000259" key="7">
    <source>
        <dbReference type="PROSITE" id="PS50106"/>
    </source>
</evidence>
<dbReference type="FunFam" id="2.30.42.10:FF:000063">
    <property type="entry name" value="Peptidase, S41 family"/>
    <property type="match status" value="1"/>
</dbReference>
<dbReference type="AlphaFoldDB" id="A0A6I4M1S3"/>
<dbReference type="GO" id="GO:0006508">
    <property type="term" value="P:proteolysis"/>
    <property type="evidence" value="ECO:0007669"/>
    <property type="project" value="UniProtKB-KW"/>
</dbReference>
<evidence type="ECO:0000313" key="8">
    <source>
        <dbReference type="EMBL" id="MVZ98030.1"/>
    </source>
</evidence>
<dbReference type="FunFam" id="3.30.750.44:FF:000001">
    <property type="entry name" value="S41 family peptidase"/>
    <property type="match status" value="1"/>
</dbReference>
<accession>A0A6I4M1S3</accession>
<dbReference type="SUPFAM" id="SSF50156">
    <property type="entry name" value="PDZ domain-like"/>
    <property type="match status" value="1"/>
</dbReference>
<keyword evidence="4 5" id="KW-0720">Serine protease</keyword>
<evidence type="ECO:0000256" key="4">
    <source>
        <dbReference type="ARBA" id="ARBA00022825"/>
    </source>
</evidence>
<sequence>MKIRLLPSTLALALAFTVPASVLVAQSAQQKSPAQAQADQIRELEQFLAVYKKVKSSYVDKVDDKQLMEGAIQGMLSSLDPHSGFLNKSDFSALQTQIDGEYGGLGLSVTLEDKAVKIIAPTKDTPADKAGLKSGDYITHLDGRLIFGGTLDEAVEAMRGEPGTSIRLTIVRPGRDAPFDVTITRAIIDLKPVRWEVKDRIGLITITGFSEETGADVVSAVSSIKKAMGGKPLGYIVDLRSNPGGILDEAVAVSDAFLESGEIVSERGREKRDIERWWAERAVPGDVTGGAPIIVLVDAGSASASEIVAGALQDHHRGLVMGERSFGKGSVQNVLPLTRETGLRLTVARYHLPSGRSVQEGGIKPDIQVPQLSDPDYKKRVAIRESDLRRHLINEMQDDAKELEEDIGDDPRFALTAEQLKAKGIDDFQLHYAMETLNRLGAKTMKLAEKPVKGKAQN</sequence>
<dbReference type="RefSeq" id="WP_160353993.1">
    <property type="nucleotide sequence ID" value="NZ_SDWJ01000002.1"/>
</dbReference>
<dbReference type="OrthoDB" id="9812068at2"/>
<dbReference type="Gene3D" id="2.30.42.10">
    <property type="match status" value="1"/>
</dbReference>
<comment type="caution">
    <text evidence="8">The sequence shown here is derived from an EMBL/GenBank/DDBJ whole genome shotgun (WGS) entry which is preliminary data.</text>
</comment>
<dbReference type="SMART" id="SM00245">
    <property type="entry name" value="TSPc"/>
    <property type="match status" value="1"/>
</dbReference>
<reference evidence="8 9" key="1">
    <citation type="submission" date="2019-01" db="EMBL/GenBank/DDBJ databases">
        <title>Sphingorhabdus lacus sp.nov., isolated from an oligotrophic freshwater lake.</title>
        <authorList>
            <person name="Park M."/>
        </authorList>
    </citation>
    <scope>NUCLEOTIDE SEQUENCE [LARGE SCALE GENOMIC DNA]</scope>
    <source>
        <strain evidence="8 9">IMCC26285</strain>
    </source>
</reference>
<dbReference type="PANTHER" id="PTHR32060">
    <property type="entry name" value="TAIL-SPECIFIC PROTEASE"/>
    <property type="match status" value="1"/>
</dbReference>
<keyword evidence="6" id="KW-0732">Signal</keyword>